<dbReference type="Pfam" id="PF01408">
    <property type="entry name" value="GFO_IDH_MocA"/>
    <property type="match status" value="1"/>
</dbReference>
<dbReference type="SUPFAM" id="SSF55347">
    <property type="entry name" value="Glyceraldehyde-3-phosphate dehydrogenase-like, C-terminal domain"/>
    <property type="match status" value="1"/>
</dbReference>
<dbReference type="Proteomes" id="UP001242480">
    <property type="component" value="Unassembled WGS sequence"/>
</dbReference>
<keyword evidence="5" id="KW-1185">Reference proteome</keyword>
<reference evidence="4 5" key="1">
    <citation type="submission" date="2023-07" db="EMBL/GenBank/DDBJ databases">
        <title>Genomic Encyclopedia of Type Strains, Phase IV (KMG-IV): sequencing the most valuable type-strain genomes for metagenomic binning, comparative biology and taxonomic classification.</title>
        <authorList>
            <person name="Goeker M."/>
        </authorList>
    </citation>
    <scope>NUCLEOTIDE SEQUENCE [LARGE SCALE GENOMIC DNA]</scope>
    <source>
        <strain evidence="4 5">DSM 19619</strain>
    </source>
</reference>
<dbReference type="SUPFAM" id="SSF51735">
    <property type="entry name" value="NAD(P)-binding Rossmann-fold domains"/>
    <property type="match status" value="1"/>
</dbReference>
<comment type="caution">
    <text evidence="4">The sequence shown here is derived from an EMBL/GenBank/DDBJ whole genome shotgun (WGS) entry which is preliminary data.</text>
</comment>
<dbReference type="PANTHER" id="PTHR43818">
    <property type="entry name" value="BCDNA.GH03377"/>
    <property type="match status" value="1"/>
</dbReference>
<dbReference type="InterPro" id="IPR055170">
    <property type="entry name" value="GFO_IDH_MocA-like_dom"/>
</dbReference>
<organism evidence="4 5">
    <name type="scientific">Labrys wisconsinensis</name>
    <dbReference type="NCBI Taxonomy" id="425677"/>
    <lineage>
        <taxon>Bacteria</taxon>
        <taxon>Pseudomonadati</taxon>
        <taxon>Pseudomonadota</taxon>
        <taxon>Alphaproteobacteria</taxon>
        <taxon>Hyphomicrobiales</taxon>
        <taxon>Xanthobacteraceae</taxon>
        <taxon>Labrys</taxon>
    </lineage>
</organism>
<dbReference type="InterPro" id="IPR050463">
    <property type="entry name" value="Gfo/Idh/MocA_oxidrdct_glycsds"/>
</dbReference>
<evidence type="ECO:0000313" key="4">
    <source>
        <dbReference type="EMBL" id="MDQ0473998.1"/>
    </source>
</evidence>
<sequence length="377" mass="40707">MTQPVGIGMIGYAFMGKSHSLGYRDVAAIAPPEVPRPRLVAIYGRDAARLEEARERYGWERATTDWHSIVEDPAVTLVDNAGPNSLHVEPTIAAARAGKHVYCEKPLGPTAADAFRLWQEAEAARVRHMCAFNYRFFPALQLARTLIQSGELGAIHHVRSNFLVSSALDTQRRRGWRDDAAAAGAGALGDLGSHHIDAARFLLGSDPVRASGLTRVAVAQDSAGQAIETDDLFAAILEFDNGAVGVLEASRVAGGHLVTSRIEVDGSKGSLQFSMQALNELRVAGPDRAFRTIPVIRAEDPYQPNWFPAGHPLGWVDTFSHEAMHILGAVAGLHAVAPIGATFRDGYYCAEVVEAILDSSRRRAAVDIAYRNLEAQS</sequence>
<dbReference type="InterPro" id="IPR036291">
    <property type="entry name" value="NAD(P)-bd_dom_sf"/>
</dbReference>
<name>A0ABU0JKT1_9HYPH</name>
<dbReference type="Gene3D" id="3.40.50.720">
    <property type="entry name" value="NAD(P)-binding Rossmann-like Domain"/>
    <property type="match status" value="1"/>
</dbReference>
<evidence type="ECO:0000313" key="5">
    <source>
        <dbReference type="Proteomes" id="UP001242480"/>
    </source>
</evidence>
<dbReference type="Gene3D" id="3.30.360.10">
    <property type="entry name" value="Dihydrodipicolinate Reductase, domain 2"/>
    <property type="match status" value="1"/>
</dbReference>
<dbReference type="PANTHER" id="PTHR43818:SF11">
    <property type="entry name" value="BCDNA.GH03377"/>
    <property type="match status" value="1"/>
</dbReference>
<feature type="domain" description="GFO/IDH/MocA-like oxidoreductase" evidence="3">
    <location>
        <begin position="141"/>
        <end position="271"/>
    </location>
</feature>
<dbReference type="RefSeq" id="WP_307282874.1">
    <property type="nucleotide sequence ID" value="NZ_JAUSVX010000019.1"/>
</dbReference>
<protein>
    <submittedName>
        <fullName evidence="4">Dehydrogenase</fullName>
    </submittedName>
</protein>
<evidence type="ECO:0000259" key="2">
    <source>
        <dbReference type="Pfam" id="PF01408"/>
    </source>
</evidence>
<dbReference type="EMBL" id="JAUSVX010000019">
    <property type="protein sequence ID" value="MDQ0473998.1"/>
    <property type="molecule type" value="Genomic_DNA"/>
</dbReference>
<evidence type="ECO:0000259" key="3">
    <source>
        <dbReference type="Pfam" id="PF22725"/>
    </source>
</evidence>
<keyword evidence="1" id="KW-0560">Oxidoreductase</keyword>
<evidence type="ECO:0000256" key="1">
    <source>
        <dbReference type="ARBA" id="ARBA00023002"/>
    </source>
</evidence>
<dbReference type="InterPro" id="IPR000683">
    <property type="entry name" value="Gfo/Idh/MocA-like_OxRdtase_N"/>
</dbReference>
<proteinExistence type="predicted"/>
<feature type="domain" description="Gfo/Idh/MocA-like oxidoreductase N-terminal" evidence="2">
    <location>
        <begin position="6"/>
        <end position="129"/>
    </location>
</feature>
<gene>
    <name evidence="4" type="ORF">QO011_007037</name>
</gene>
<accession>A0ABU0JKT1</accession>
<dbReference type="Pfam" id="PF22725">
    <property type="entry name" value="GFO_IDH_MocA_C3"/>
    <property type="match status" value="1"/>
</dbReference>